<protein>
    <submittedName>
        <fullName evidence="2">Uncharacterized protein</fullName>
    </submittedName>
</protein>
<feature type="non-terminal residue" evidence="2">
    <location>
        <position position="160"/>
    </location>
</feature>
<accession>A0A3B0V387</accession>
<gene>
    <name evidence="2" type="ORF">MNBD_CPR01-326</name>
</gene>
<proteinExistence type="predicted"/>
<dbReference type="AlphaFoldDB" id="A0A3B0V387"/>
<dbReference type="EMBL" id="UOEV01000037">
    <property type="protein sequence ID" value="VAW32337.1"/>
    <property type="molecule type" value="Genomic_DNA"/>
</dbReference>
<organism evidence="2">
    <name type="scientific">hydrothermal vent metagenome</name>
    <dbReference type="NCBI Taxonomy" id="652676"/>
    <lineage>
        <taxon>unclassified sequences</taxon>
        <taxon>metagenomes</taxon>
        <taxon>ecological metagenomes</taxon>
    </lineage>
</organism>
<reference evidence="2" key="1">
    <citation type="submission" date="2018-06" db="EMBL/GenBank/DDBJ databases">
        <authorList>
            <person name="Zhirakovskaya E."/>
        </authorList>
    </citation>
    <scope>NUCLEOTIDE SEQUENCE</scope>
</reference>
<keyword evidence="1" id="KW-1133">Transmembrane helix</keyword>
<feature type="transmembrane region" description="Helical" evidence="1">
    <location>
        <begin position="7"/>
        <end position="24"/>
    </location>
</feature>
<evidence type="ECO:0000256" key="1">
    <source>
        <dbReference type="SAM" id="Phobius"/>
    </source>
</evidence>
<name>A0A3B0V387_9ZZZZ</name>
<sequence>MFNFKELFTGIILIFILGIAGFLYRNAMEQPILNVSKSSVCALEVKKCPDGTLVGRTGSSCGFSTCPAPNVELRDIGVSFVLPKGFKSIATSSPKNVSAEIVYEATLAKEASSTQSITLRVYPFSEKNTAKDIMLRETVFDSTGLSPNSMSDFKKVTIGA</sequence>
<keyword evidence="1" id="KW-0812">Transmembrane</keyword>
<evidence type="ECO:0000313" key="2">
    <source>
        <dbReference type="EMBL" id="VAW32337.1"/>
    </source>
</evidence>
<keyword evidence="1" id="KW-0472">Membrane</keyword>